<dbReference type="OrthoDB" id="167800at2759"/>
<dbReference type="PROSITE" id="PS51257">
    <property type="entry name" value="PROKAR_LIPOPROTEIN"/>
    <property type="match status" value="1"/>
</dbReference>
<dbReference type="EMBL" id="JAGDFL010000130">
    <property type="protein sequence ID" value="KAG7396997.1"/>
    <property type="molecule type" value="Genomic_DNA"/>
</dbReference>
<keyword evidence="5" id="KW-1185">Reference proteome</keyword>
<feature type="chain" id="PRO_5035833274" evidence="3">
    <location>
        <begin position="25"/>
        <end position="375"/>
    </location>
</feature>
<feature type="compositionally biased region" description="Low complexity" evidence="1">
    <location>
        <begin position="268"/>
        <end position="280"/>
    </location>
</feature>
<dbReference type="AlphaFoldDB" id="A0A8T1WT52"/>
<organism evidence="4 5">
    <name type="scientific">Phytophthora boehmeriae</name>
    <dbReference type="NCBI Taxonomy" id="109152"/>
    <lineage>
        <taxon>Eukaryota</taxon>
        <taxon>Sar</taxon>
        <taxon>Stramenopiles</taxon>
        <taxon>Oomycota</taxon>
        <taxon>Peronosporomycetes</taxon>
        <taxon>Peronosporales</taxon>
        <taxon>Peronosporaceae</taxon>
        <taxon>Phytophthora</taxon>
    </lineage>
</organism>
<dbReference type="Proteomes" id="UP000693981">
    <property type="component" value="Unassembled WGS sequence"/>
</dbReference>
<evidence type="ECO:0000256" key="1">
    <source>
        <dbReference type="SAM" id="MobiDB-lite"/>
    </source>
</evidence>
<feature type="region of interest" description="Disordered" evidence="1">
    <location>
        <begin position="324"/>
        <end position="375"/>
    </location>
</feature>
<feature type="compositionally biased region" description="Basic and acidic residues" evidence="1">
    <location>
        <begin position="365"/>
        <end position="375"/>
    </location>
</feature>
<feature type="region of interest" description="Disordered" evidence="1">
    <location>
        <begin position="102"/>
        <end position="190"/>
    </location>
</feature>
<gene>
    <name evidence="4" type="ORF">PHYBOEH_001447</name>
</gene>
<evidence type="ECO:0000313" key="4">
    <source>
        <dbReference type="EMBL" id="KAG7396997.1"/>
    </source>
</evidence>
<evidence type="ECO:0000313" key="5">
    <source>
        <dbReference type="Proteomes" id="UP000693981"/>
    </source>
</evidence>
<sequence length="375" mass="37998">MRSWLVTALCAGVACSTWFATVDAAACASICYTTELTGFGPGGSAGCSCSGSGATRTGANSCSCGQCYTNTGGVIIGYAINSDGTCTYGTDCGDCEYSSDASGSSTSTPSTTTPSTTAPTPTTSAPASTTATPATSSPAASSSGSSNATAAPSASSDSGTGSSSTTSSTSSSGSIEGNNAGSTAGSSSSSGGLKTWQVALIICCGVLIFTVAVVSVLSCYCKARNRLYENEDDQADATYYEQQYPRQRQDVLGTGGMATPTLFSQMPTSTRASSRSGSLSNEMKPMYAGSAHGSSDRLVGLAPVHMRNSSGDLAGMAGTYSNERITSGSYPNERIMSGNYPMDRRPSGSNRSVGRRPSVEQTYTARERDSLAVEL</sequence>
<comment type="caution">
    <text evidence="4">The sequence shown here is derived from an EMBL/GenBank/DDBJ whole genome shotgun (WGS) entry which is preliminary data.</text>
</comment>
<accession>A0A8T1WT52</accession>
<feature type="region of interest" description="Disordered" evidence="1">
    <location>
        <begin position="260"/>
        <end position="280"/>
    </location>
</feature>
<protein>
    <submittedName>
        <fullName evidence="4">Uncharacterized protein</fullName>
    </submittedName>
</protein>
<keyword evidence="2" id="KW-0472">Membrane</keyword>
<feature type="transmembrane region" description="Helical" evidence="2">
    <location>
        <begin position="196"/>
        <end position="220"/>
    </location>
</feature>
<reference evidence="4" key="1">
    <citation type="submission" date="2021-02" db="EMBL/GenBank/DDBJ databases">
        <authorList>
            <person name="Palmer J.M."/>
        </authorList>
    </citation>
    <scope>NUCLEOTIDE SEQUENCE</scope>
    <source>
        <strain evidence="4">SCRP23</strain>
    </source>
</reference>
<keyword evidence="3" id="KW-0732">Signal</keyword>
<keyword evidence="2" id="KW-1133">Transmembrane helix</keyword>
<feature type="signal peptide" evidence="3">
    <location>
        <begin position="1"/>
        <end position="24"/>
    </location>
</feature>
<keyword evidence="2" id="KW-0812">Transmembrane</keyword>
<name>A0A8T1WT52_9STRA</name>
<proteinExistence type="predicted"/>
<evidence type="ECO:0000256" key="2">
    <source>
        <dbReference type="SAM" id="Phobius"/>
    </source>
</evidence>
<evidence type="ECO:0000256" key="3">
    <source>
        <dbReference type="SAM" id="SignalP"/>
    </source>
</evidence>